<reference evidence="1 2" key="1">
    <citation type="submission" date="2024-09" db="EMBL/GenBank/DDBJ databases">
        <authorList>
            <person name="Sun Q."/>
            <person name="Mori K."/>
        </authorList>
    </citation>
    <scope>NUCLEOTIDE SEQUENCE [LARGE SCALE GENOMIC DNA]</scope>
    <source>
        <strain evidence="1 2">TBRC 4576</strain>
    </source>
</reference>
<name>A0ABV5WVY3_9LACO</name>
<protein>
    <submittedName>
        <fullName evidence="1">Uncharacterized protein</fullName>
    </submittedName>
</protein>
<dbReference type="Proteomes" id="UP001589691">
    <property type="component" value="Unassembled WGS sequence"/>
</dbReference>
<dbReference type="InterPro" id="IPR008323">
    <property type="entry name" value="UCP033563"/>
</dbReference>
<keyword evidence="2" id="KW-1185">Reference proteome</keyword>
<dbReference type="EMBL" id="JBHLZY010000025">
    <property type="protein sequence ID" value="MFB9770163.1"/>
    <property type="molecule type" value="Genomic_DNA"/>
</dbReference>
<proteinExistence type="predicted"/>
<evidence type="ECO:0000313" key="1">
    <source>
        <dbReference type="EMBL" id="MFB9770163.1"/>
    </source>
</evidence>
<accession>A0ABV5WVY3</accession>
<gene>
    <name evidence="1" type="ORF">ACFFLI_09845</name>
</gene>
<sequence length="171" mass="19189">MQTEPFIAKLPTASGLRKLGQNQPDLNAEDQAVQTTASYYWYELTQAGVHQWRLIARWPADQLVTTIVPGQPNTVLYPQQAVLEMLIDDWVGHFKPVVTLTDAAQVTHRLWQVTEPEANAAITDALTAVTPRKTWLTTTSTPLVMLVSDTDWSKFKNPLEMPAHLIELANQ</sequence>
<dbReference type="RefSeq" id="WP_137642063.1">
    <property type="nucleotide sequence ID" value="NZ_BJEA01000004.1"/>
</dbReference>
<dbReference type="Pfam" id="PF06245">
    <property type="entry name" value="DUF1015"/>
    <property type="match status" value="1"/>
</dbReference>
<comment type="caution">
    <text evidence="1">The sequence shown here is derived from an EMBL/GenBank/DDBJ whole genome shotgun (WGS) entry which is preliminary data.</text>
</comment>
<evidence type="ECO:0000313" key="2">
    <source>
        <dbReference type="Proteomes" id="UP001589691"/>
    </source>
</evidence>
<organism evidence="1 2">
    <name type="scientific">Lactiplantibacillus modestisalitolerans</name>
    <dbReference type="NCBI Taxonomy" id="1457219"/>
    <lineage>
        <taxon>Bacteria</taxon>
        <taxon>Bacillati</taxon>
        <taxon>Bacillota</taxon>
        <taxon>Bacilli</taxon>
        <taxon>Lactobacillales</taxon>
        <taxon>Lactobacillaceae</taxon>
        <taxon>Lactiplantibacillus</taxon>
    </lineage>
</organism>